<comment type="caution">
    <text evidence="1">The sequence shown here is derived from an EMBL/GenBank/DDBJ whole genome shotgun (WGS) entry which is preliminary data.</text>
</comment>
<keyword evidence="2" id="KW-1185">Reference proteome</keyword>
<sequence>MTAAFLGLDLEIIKVLFKFAADCHTDYTMRVSATLILSTLVALAAAKDCAFFYTKNTGPNQDLPAANAQSHCNGDIGGFMTDEEKDLPNVDGNPRHRCGICRNARSSTRDYEFDDPVAVKYTIRCGIYSDQKCGAF</sequence>
<name>A0A4R8PPW4_9PEZI</name>
<evidence type="ECO:0000313" key="2">
    <source>
        <dbReference type="Proteomes" id="UP000295083"/>
    </source>
</evidence>
<evidence type="ECO:0000313" key="1">
    <source>
        <dbReference type="EMBL" id="TDZ12994.1"/>
    </source>
</evidence>
<dbReference type="Proteomes" id="UP000295083">
    <property type="component" value="Unassembled WGS sequence"/>
</dbReference>
<organism evidence="1 2">
    <name type="scientific">Colletotrichum spinosum</name>
    <dbReference type="NCBI Taxonomy" id="1347390"/>
    <lineage>
        <taxon>Eukaryota</taxon>
        <taxon>Fungi</taxon>
        <taxon>Dikarya</taxon>
        <taxon>Ascomycota</taxon>
        <taxon>Pezizomycotina</taxon>
        <taxon>Sordariomycetes</taxon>
        <taxon>Hypocreomycetidae</taxon>
        <taxon>Glomerellales</taxon>
        <taxon>Glomerellaceae</taxon>
        <taxon>Colletotrichum</taxon>
        <taxon>Colletotrichum orbiculare species complex</taxon>
    </lineage>
</organism>
<gene>
    <name evidence="1" type="ORF">C8035_v000447</name>
</gene>
<dbReference type="EMBL" id="QAPG01010715">
    <property type="protein sequence ID" value="TDZ12994.1"/>
    <property type="molecule type" value="Genomic_DNA"/>
</dbReference>
<proteinExistence type="predicted"/>
<dbReference type="AlphaFoldDB" id="A0A4R8PPW4"/>
<reference evidence="1 2" key="1">
    <citation type="submission" date="2018-11" db="EMBL/GenBank/DDBJ databases">
        <title>Genome sequence and assembly of Colletotrichum spinosum.</title>
        <authorList>
            <person name="Gan P."/>
            <person name="Shirasu K."/>
        </authorList>
    </citation>
    <scope>NUCLEOTIDE SEQUENCE [LARGE SCALE GENOMIC DNA]</scope>
    <source>
        <strain evidence="1 2">CBS 515.97</strain>
    </source>
</reference>
<accession>A0A4R8PPW4</accession>
<protein>
    <submittedName>
        <fullName evidence="1">Uncharacterized protein</fullName>
    </submittedName>
</protein>